<dbReference type="FunFam" id="3.20.20.70:FF:000059">
    <property type="entry name" value="N-ethylmaleimide reductase, FMN-linked"/>
    <property type="match status" value="1"/>
</dbReference>
<dbReference type="GO" id="GO:0016628">
    <property type="term" value="F:oxidoreductase activity, acting on the CH-CH group of donors, NAD or NADP as acceptor"/>
    <property type="evidence" value="ECO:0007669"/>
    <property type="project" value="UniProtKB-ARBA"/>
</dbReference>
<dbReference type="Proteomes" id="UP000318582">
    <property type="component" value="Unassembled WGS sequence"/>
</dbReference>
<evidence type="ECO:0000259" key="4">
    <source>
        <dbReference type="Pfam" id="PF00724"/>
    </source>
</evidence>
<dbReference type="STRING" id="109895.A0A507EC28"/>
<dbReference type="AlphaFoldDB" id="A0A507EC28"/>
<keyword evidence="6" id="KW-1185">Reference proteome</keyword>
<evidence type="ECO:0000313" key="6">
    <source>
        <dbReference type="Proteomes" id="UP000318582"/>
    </source>
</evidence>
<reference evidence="5 6" key="1">
    <citation type="journal article" date="2019" name="Sci. Rep.">
        <title>Comparative genomics of chytrid fungi reveal insights into the obligate biotrophic and pathogenic lifestyle of Synchytrium endobioticum.</title>
        <authorList>
            <person name="van de Vossenberg B.T.L.H."/>
            <person name="Warris S."/>
            <person name="Nguyen H.D.T."/>
            <person name="van Gent-Pelzer M.P.E."/>
            <person name="Joly D.L."/>
            <person name="van de Geest H.C."/>
            <person name="Bonants P.J.M."/>
            <person name="Smith D.S."/>
            <person name="Levesque C.A."/>
            <person name="van der Lee T.A.J."/>
        </authorList>
    </citation>
    <scope>NUCLEOTIDE SEQUENCE [LARGE SCALE GENOMIC DNA]</scope>
    <source>
        <strain evidence="5 6">CBS 809.83</strain>
    </source>
</reference>
<evidence type="ECO:0000256" key="1">
    <source>
        <dbReference type="ARBA" id="ARBA00001917"/>
    </source>
</evidence>
<sequence length="377" mass="41603">MSPVTSPNLFTPLVLSPQVTLSHRVVLAPLTRCRAVGNNVPNDLMGTYYEQRATEGSLLISEGTAINEYAHTGPNIPGIYNDNMEAGWKKIVKRVHDKKGIFFMQLWHCGRSSQKANMPNGEAPYGPSAVQANFEVVLPDGTSQRAPEPREMSLEVIKSTIDDFKQGAARARRAGFDGVEIHGANGYLVDQFLQNGTNIRTDHYGGSIENRARFLIETVEATIAGMGGEAGRVGIRLAPWGIFGDISTTDTVPLFTYVLKELNKFKLAYVHVVEPRIMGSTDRADADVAEEQVLQPFRDAYSGNFIVAGGYLRDSAEKAISSGYADAVAFGRYYISNPDFVERLRNNITLTPYNRATFYTQDSVGYTDYSEYNAQKL</sequence>
<accession>A0A507EC28</accession>
<name>A0A507EC28_9FUNG</name>
<dbReference type="InterPro" id="IPR045247">
    <property type="entry name" value="Oye-like"/>
</dbReference>
<dbReference type="CDD" id="cd02933">
    <property type="entry name" value="OYE_like_FMN"/>
    <property type="match status" value="1"/>
</dbReference>
<organism evidence="5 6">
    <name type="scientific">Powellomyces hirtus</name>
    <dbReference type="NCBI Taxonomy" id="109895"/>
    <lineage>
        <taxon>Eukaryota</taxon>
        <taxon>Fungi</taxon>
        <taxon>Fungi incertae sedis</taxon>
        <taxon>Chytridiomycota</taxon>
        <taxon>Chytridiomycota incertae sedis</taxon>
        <taxon>Chytridiomycetes</taxon>
        <taxon>Spizellomycetales</taxon>
        <taxon>Powellomycetaceae</taxon>
        <taxon>Powellomyces</taxon>
    </lineage>
</organism>
<evidence type="ECO:0000256" key="3">
    <source>
        <dbReference type="ARBA" id="ARBA00023002"/>
    </source>
</evidence>
<dbReference type="SUPFAM" id="SSF51395">
    <property type="entry name" value="FMN-linked oxidoreductases"/>
    <property type="match status" value="1"/>
</dbReference>
<dbReference type="EMBL" id="QEAQ01000008">
    <property type="protein sequence ID" value="TPX61311.1"/>
    <property type="molecule type" value="Genomic_DNA"/>
</dbReference>
<dbReference type="GO" id="GO:0010181">
    <property type="term" value="F:FMN binding"/>
    <property type="evidence" value="ECO:0007669"/>
    <property type="project" value="InterPro"/>
</dbReference>
<feature type="domain" description="NADH:flavin oxidoreductase/NADH oxidase N-terminal" evidence="4">
    <location>
        <begin position="9"/>
        <end position="349"/>
    </location>
</feature>
<dbReference type="GO" id="GO:0005829">
    <property type="term" value="C:cytosol"/>
    <property type="evidence" value="ECO:0007669"/>
    <property type="project" value="UniProtKB-ARBA"/>
</dbReference>
<gene>
    <name evidence="5" type="ORF">PhCBS80983_g01153</name>
</gene>
<evidence type="ECO:0000313" key="5">
    <source>
        <dbReference type="EMBL" id="TPX61311.1"/>
    </source>
</evidence>
<protein>
    <recommendedName>
        <fullName evidence="4">NADH:flavin oxidoreductase/NADH oxidase N-terminal domain-containing protein</fullName>
    </recommendedName>
</protein>
<dbReference type="InterPro" id="IPR001155">
    <property type="entry name" value="OxRdtase_FMN_N"/>
</dbReference>
<dbReference type="PANTHER" id="PTHR22893">
    <property type="entry name" value="NADH OXIDOREDUCTASE-RELATED"/>
    <property type="match status" value="1"/>
</dbReference>
<keyword evidence="3" id="KW-0560">Oxidoreductase</keyword>
<dbReference type="PANTHER" id="PTHR22893:SF91">
    <property type="entry name" value="NADPH DEHYDROGENASE 2-RELATED"/>
    <property type="match status" value="1"/>
</dbReference>
<comment type="caution">
    <text evidence="5">The sequence shown here is derived from an EMBL/GenBank/DDBJ whole genome shotgun (WGS) entry which is preliminary data.</text>
</comment>
<comment type="similarity">
    <text evidence="2">Belongs to the NADH:flavin oxidoreductase/NADH oxidase family.</text>
</comment>
<dbReference type="Pfam" id="PF00724">
    <property type="entry name" value="Oxidored_FMN"/>
    <property type="match status" value="1"/>
</dbReference>
<evidence type="ECO:0000256" key="2">
    <source>
        <dbReference type="ARBA" id="ARBA00005979"/>
    </source>
</evidence>
<comment type="cofactor">
    <cofactor evidence="1">
        <name>FMN</name>
        <dbReference type="ChEBI" id="CHEBI:58210"/>
    </cofactor>
</comment>
<dbReference type="Gene3D" id="3.20.20.70">
    <property type="entry name" value="Aldolase class I"/>
    <property type="match status" value="1"/>
</dbReference>
<dbReference type="InterPro" id="IPR013785">
    <property type="entry name" value="Aldolase_TIM"/>
</dbReference>
<proteinExistence type="inferred from homology"/>